<evidence type="ECO:0000313" key="2">
    <source>
        <dbReference type="Proteomes" id="UP000540568"/>
    </source>
</evidence>
<dbReference type="AlphaFoldDB" id="A0A7W3J4T8"/>
<reference evidence="1 2" key="1">
    <citation type="submission" date="2020-07" db="EMBL/GenBank/DDBJ databases">
        <title>Sequencing the genomes of 1000 actinobacteria strains.</title>
        <authorList>
            <person name="Klenk H.-P."/>
        </authorList>
    </citation>
    <scope>NUCLEOTIDE SEQUENCE [LARGE SCALE GENOMIC DNA]</scope>
    <source>
        <strain evidence="1 2">DSM 44121</strain>
    </source>
</reference>
<proteinExistence type="predicted"/>
<organism evidence="1 2">
    <name type="scientific">Promicromonospora sukumoe</name>
    <dbReference type="NCBI Taxonomy" id="88382"/>
    <lineage>
        <taxon>Bacteria</taxon>
        <taxon>Bacillati</taxon>
        <taxon>Actinomycetota</taxon>
        <taxon>Actinomycetes</taxon>
        <taxon>Micrococcales</taxon>
        <taxon>Promicromonosporaceae</taxon>
        <taxon>Promicromonospora</taxon>
    </lineage>
</organism>
<accession>A0A7W3J4T8</accession>
<comment type="caution">
    <text evidence="1">The sequence shown here is derived from an EMBL/GenBank/DDBJ whole genome shotgun (WGS) entry which is preliminary data.</text>
</comment>
<gene>
    <name evidence="1" type="ORF">FHX71_000185</name>
</gene>
<sequence length="151" mass="16085">MPDDATAVPSAWGELTRATTTLTSGETLIHDWYDTSAADVADGDPELMLRATDPDAAAALLPRVAAFFADRAGWHRRATDAVVAEFTTGEPTADDLAEAADDLVLQTVEVLPEGDVVLHLDDSCGKHFLDGYWPAVRFDAKDAVAEVSVEA</sequence>
<name>A0A7W3J4T8_9MICO</name>
<protein>
    <recommendedName>
        <fullName evidence="3">DUF2262 domain-containing protein</fullName>
    </recommendedName>
</protein>
<keyword evidence="2" id="KW-1185">Reference proteome</keyword>
<dbReference type="RefSeq" id="WP_182614006.1">
    <property type="nucleotide sequence ID" value="NZ_BAAATF010000001.1"/>
</dbReference>
<evidence type="ECO:0000313" key="1">
    <source>
        <dbReference type="EMBL" id="MBA8806243.1"/>
    </source>
</evidence>
<dbReference type="EMBL" id="JACGWV010000001">
    <property type="protein sequence ID" value="MBA8806243.1"/>
    <property type="molecule type" value="Genomic_DNA"/>
</dbReference>
<evidence type="ECO:0008006" key="3">
    <source>
        <dbReference type="Google" id="ProtNLM"/>
    </source>
</evidence>
<dbReference type="Proteomes" id="UP000540568">
    <property type="component" value="Unassembled WGS sequence"/>
</dbReference>